<sequence length="258" mass="28624">MRRVAVRILLAAVLAVAATGAPAETVRVGGYAFPPYVDDHLADGGVTQALLRELNALQDAHSFTFVPTSARRRYRDFRRGRFDVMLFESPRWGWRERGIAFDTVRPIVTDGEVLVAAADRVDSQAWFAEVADKTIAAHIGYHYAFADMESDPDRLRQAFDIRLSTSHRENVAKVLDGRVDVAVVTISFLELMFDERPALEAKLAVSRHPDQMYRLGALVRPGGPIGAAALTRLLDRAERTGRMEAVLARFGLAGKMVF</sequence>
<dbReference type="Gene3D" id="3.40.190.10">
    <property type="entry name" value="Periplasmic binding protein-like II"/>
    <property type="match status" value="2"/>
</dbReference>
<keyword evidence="3" id="KW-1185">Reference proteome</keyword>
<dbReference type="PANTHER" id="PTHR35936">
    <property type="entry name" value="MEMBRANE-BOUND LYTIC MUREIN TRANSGLYCOSYLASE F"/>
    <property type="match status" value="1"/>
</dbReference>
<protein>
    <submittedName>
        <fullName evidence="2">Amino acid ABC transporter substrate-binding protein, PAAT family</fullName>
    </submittedName>
</protein>
<evidence type="ECO:0000313" key="3">
    <source>
        <dbReference type="Proteomes" id="UP000199415"/>
    </source>
</evidence>
<dbReference type="AlphaFoldDB" id="A0A1G7SZQ8"/>
<evidence type="ECO:0000313" key="2">
    <source>
        <dbReference type="EMBL" id="SDG28448.1"/>
    </source>
</evidence>
<accession>A0A1G7SZQ8</accession>
<reference evidence="2 3" key="1">
    <citation type="submission" date="2016-10" db="EMBL/GenBank/DDBJ databases">
        <authorList>
            <person name="de Groot N.N."/>
        </authorList>
    </citation>
    <scope>NUCLEOTIDE SEQUENCE [LARGE SCALE GENOMIC DNA]</scope>
    <source>
        <strain evidence="2 3">DSM 25584</strain>
    </source>
</reference>
<gene>
    <name evidence="2" type="ORF">SAMN05216241_10818</name>
</gene>
<evidence type="ECO:0000256" key="1">
    <source>
        <dbReference type="SAM" id="SignalP"/>
    </source>
</evidence>
<organism evidence="2 3">
    <name type="scientific">Limimonas halophila</name>
    <dbReference type="NCBI Taxonomy" id="1082479"/>
    <lineage>
        <taxon>Bacteria</taxon>
        <taxon>Pseudomonadati</taxon>
        <taxon>Pseudomonadota</taxon>
        <taxon>Alphaproteobacteria</taxon>
        <taxon>Rhodospirillales</taxon>
        <taxon>Rhodovibrionaceae</taxon>
        <taxon>Limimonas</taxon>
    </lineage>
</organism>
<keyword evidence="1" id="KW-0732">Signal</keyword>
<feature type="chain" id="PRO_5011666710" evidence="1">
    <location>
        <begin position="24"/>
        <end position="258"/>
    </location>
</feature>
<name>A0A1G7SZQ8_9PROT</name>
<dbReference type="OrthoDB" id="8747607at2"/>
<dbReference type="STRING" id="1082479.SAMN05216241_10818"/>
<dbReference type="SUPFAM" id="SSF53850">
    <property type="entry name" value="Periplasmic binding protein-like II"/>
    <property type="match status" value="1"/>
</dbReference>
<dbReference type="PANTHER" id="PTHR35936:SF25">
    <property type="entry name" value="ABC TRANSPORTER SUBSTRATE-BINDING PROTEIN"/>
    <property type="match status" value="1"/>
</dbReference>
<dbReference type="RefSeq" id="WP_090020616.1">
    <property type="nucleotide sequence ID" value="NZ_FNCE01000008.1"/>
</dbReference>
<dbReference type="Proteomes" id="UP000199415">
    <property type="component" value="Unassembled WGS sequence"/>
</dbReference>
<feature type="signal peptide" evidence="1">
    <location>
        <begin position="1"/>
        <end position="23"/>
    </location>
</feature>
<proteinExistence type="predicted"/>
<dbReference type="EMBL" id="FNCE01000008">
    <property type="protein sequence ID" value="SDG28448.1"/>
    <property type="molecule type" value="Genomic_DNA"/>
</dbReference>